<accession>A0A8J5MZQ5</accession>
<feature type="region of interest" description="Disordered" evidence="1">
    <location>
        <begin position="1"/>
        <end position="26"/>
    </location>
</feature>
<keyword evidence="2" id="KW-0812">Transmembrane</keyword>
<dbReference type="Proteomes" id="UP000747542">
    <property type="component" value="Unassembled WGS sequence"/>
</dbReference>
<protein>
    <submittedName>
        <fullName evidence="3">Uncharacterized protein</fullName>
    </submittedName>
</protein>
<evidence type="ECO:0000313" key="4">
    <source>
        <dbReference type="Proteomes" id="UP000747542"/>
    </source>
</evidence>
<keyword evidence="4" id="KW-1185">Reference proteome</keyword>
<reference evidence="3" key="1">
    <citation type="journal article" date="2021" name="Sci. Adv.">
        <title>The American lobster genome reveals insights on longevity, neural, and immune adaptations.</title>
        <authorList>
            <person name="Polinski J.M."/>
            <person name="Zimin A.V."/>
            <person name="Clark K.F."/>
            <person name="Kohn A.B."/>
            <person name="Sadowski N."/>
            <person name="Timp W."/>
            <person name="Ptitsyn A."/>
            <person name="Khanna P."/>
            <person name="Romanova D.Y."/>
            <person name="Williams P."/>
            <person name="Greenwood S.J."/>
            <person name="Moroz L.L."/>
            <person name="Walt D.R."/>
            <person name="Bodnar A.G."/>
        </authorList>
    </citation>
    <scope>NUCLEOTIDE SEQUENCE</scope>
    <source>
        <strain evidence="3">GMGI-L3</strain>
    </source>
</reference>
<proteinExistence type="predicted"/>
<feature type="region of interest" description="Disordered" evidence="1">
    <location>
        <begin position="53"/>
        <end position="72"/>
    </location>
</feature>
<evidence type="ECO:0000256" key="2">
    <source>
        <dbReference type="SAM" id="Phobius"/>
    </source>
</evidence>
<dbReference type="AlphaFoldDB" id="A0A8J5MZQ5"/>
<keyword evidence="2" id="KW-1133">Transmembrane helix</keyword>
<feature type="compositionally biased region" description="Gly residues" evidence="1">
    <location>
        <begin position="241"/>
        <end position="252"/>
    </location>
</feature>
<feature type="compositionally biased region" description="Basic residues" evidence="1">
    <location>
        <begin position="1"/>
        <end position="18"/>
    </location>
</feature>
<comment type="caution">
    <text evidence="3">The sequence shown here is derived from an EMBL/GenBank/DDBJ whole genome shotgun (WGS) entry which is preliminary data.</text>
</comment>
<feature type="compositionally biased region" description="Basic and acidic residues" evidence="1">
    <location>
        <begin position="120"/>
        <end position="133"/>
    </location>
</feature>
<feature type="transmembrane region" description="Helical" evidence="2">
    <location>
        <begin position="78"/>
        <end position="102"/>
    </location>
</feature>
<sequence>MMKEYKKNKKKKKRRKKKKQEDLETGRMVDTSSLGISGSQYTTTTTVHNNNIFTNGTLTGQEDPPDDADEGGGGGETWVYIISALFSLCYLVVGLVCCRCYWVHLRKKLGASNRNTDIERPLKITHHSQHDAESLPTPLKTSDTHRGDGSGKEEAEVQEKEEGKEVSDFVEVTFEEDNEFLEAKEENYPTEEGGELPDGGGRRRTRRRREEKDPTEEGEGPDGGGRRTIRRKREENYPTEEGGGLSDGGGRGDQQPMDDDNNPTAEEEKLPPRTRMIKLIMNLIN</sequence>
<dbReference type="EMBL" id="JAHLQT010014894">
    <property type="protein sequence ID" value="KAG7169973.1"/>
    <property type="molecule type" value="Genomic_DNA"/>
</dbReference>
<feature type="region of interest" description="Disordered" evidence="1">
    <location>
        <begin position="120"/>
        <end position="275"/>
    </location>
</feature>
<gene>
    <name evidence="3" type="ORF">Hamer_G012186</name>
</gene>
<evidence type="ECO:0000313" key="3">
    <source>
        <dbReference type="EMBL" id="KAG7169973.1"/>
    </source>
</evidence>
<organism evidence="3 4">
    <name type="scientific">Homarus americanus</name>
    <name type="common">American lobster</name>
    <dbReference type="NCBI Taxonomy" id="6706"/>
    <lineage>
        <taxon>Eukaryota</taxon>
        <taxon>Metazoa</taxon>
        <taxon>Ecdysozoa</taxon>
        <taxon>Arthropoda</taxon>
        <taxon>Crustacea</taxon>
        <taxon>Multicrustacea</taxon>
        <taxon>Malacostraca</taxon>
        <taxon>Eumalacostraca</taxon>
        <taxon>Eucarida</taxon>
        <taxon>Decapoda</taxon>
        <taxon>Pleocyemata</taxon>
        <taxon>Astacidea</taxon>
        <taxon>Nephropoidea</taxon>
        <taxon>Nephropidae</taxon>
        <taxon>Homarus</taxon>
    </lineage>
</organism>
<name>A0A8J5MZQ5_HOMAM</name>
<evidence type="ECO:0000256" key="1">
    <source>
        <dbReference type="SAM" id="MobiDB-lite"/>
    </source>
</evidence>
<keyword evidence="2" id="KW-0472">Membrane</keyword>
<feature type="compositionally biased region" description="Basic and acidic residues" evidence="1">
    <location>
        <begin position="142"/>
        <end position="167"/>
    </location>
</feature>